<proteinExistence type="predicted"/>
<gene>
    <name evidence="1" type="ORF">LOK49_LG05G03222</name>
</gene>
<comment type="caution">
    <text evidence="1">The sequence shown here is derived from an EMBL/GenBank/DDBJ whole genome shotgun (WGS) entry which is preliminary data.</text>
</comment>
<name>A0ACC0HSJ3_9ERIC</name>
<sequence length="134" mass="14909">MGSIQNCACCLRNRQLIIPLIFLLISNFSNSRFMVEGRAISNLVGSVSKLIDYPPGREEEVVVALAVAARRRLIGSRPPRCERRCSSCGHCEAIQVPIAPKLKKNHVASSRADDISNYKPICWMCKCGDFIFNP</sequence>
<dbReference type="Proteomes" id="UP001060215">
    <property type="component" value="Chromosome 4"/>
</dbReference>
<accession>A0ACC0HSJ3</accession>
<protein>
    <submittedName>
        <fullName evidence="1">EPIDERMAL PATTERNING FACTOR-like protein 2</fullName>
    </submittedName>
</protein>
<evidence type="ECO:0000313" key="1">
    <source>
        <dbReference type="EMBL" id="KAI8016039.1"/>
    </source>
</evidence>
<reference evidence="1 2" key="1">
    <citation type="journal article" date="2022" name="Plant J.">
        <title>Chromosome-level genome of Camellia lanceoleosa provides a valuable resource for understanding genome evolution and self-incompatibility.</title>
        <authorList>
            <person name="Gong W."/>
            <person name="Xiao S."/>
            <person name="Wang L."/>
            <person name="Liao Z."/>
            <person name="Chang Y."/>
            <person name="Mo W."/>
            <person name="Hu G."/>
            <person name="Li W."/>
            <person name="Zhao G."/>
            <person name="Zhu H."/>
            <person name="Hu X."/>
            <person name="Ji K."/>
            <person name="Xiang X."/>
            <person name="Song Q."/>
            <person name="Yuan D."/>
            <person name="Jin S."/>
            <person name="Zhang L."/>
        </authorList>
    </citation>
    <scope>NUCLEOTIDE SEQUENCE [LARGE SCALE GENOMIC DNA]</scope>
    <source>
        <strain evidence="1">SQ_2022a</strain>
    </source>
</reference>
<keyword evidence="2" id="KW-1185">Reference proteome</keyword>
<evidence type="ECO:0000313" key="2">
    <source>
        <dbReference type="Proteomes" id="UP001060215"/>
    </source>
</evidence>
<organism evidence="1 2">
    <name type="scientific">Camellia lanceoleosa</name>
    <dbReference type="NCBI Taxonomy" id="1840588"/>
    <lineage>
        <taxon>Eukaryota</taxon>
        <taxon>Viridiplantae</taxon>
        <taxon>Streptophyta</taxon>
        <taxon>Embryophyta</taxon>
        <taxon>Tracheophyta</taxon>
        <taxon>Spermatophyta</taxon>
        <taxon>Magnoliopsida</taxon>
        <taxon>eudicotyledons</taxon>
        <taxon>Gunneridae</taxon>
        <taxon>Pentapetalae</taxon>
        <taxon>asterids</taxon>
        <taxon>Ericales</taxon>
        <taxon>Theaceae</taxon>
        <taxon>Camellia</taxon>
    </lineage>
</organism>
<dbReference type="EMBL" id="CM045761">
    <property type="protein sequence ID" value="KAI8016039.1"/>
    <property type="molecule type" value="Genomic_DNA"/>
</dbReference>